<dbReference type="PANTHER" id="PTHR43026">
    <property type="entry name" value="2-HYDROXYACID DEHYDROGENASE HOMOLOG 1-RELATED"/>
    <property type="match status" value="1"/>
</dbReference>
<dbReference type="CDD" id="cd12183">
    <property type="entry name" value="LDH_like_2"/>
    <property type="match status" value="1"/>
</dbReference>
<feature type="domain" description="D-isomer specific 2-hydroxyacid dehydrogenase NAD-binding" evidence="6">
    <location>
        <begin position="110"/>
        <end position="297"/>
    </location>
</feature>
<comment type="similarity">
    <text evidence="1 4">Belongs to the D-isomer specific 2-hydroxyacid dehydrogenase family.</text>
</comment>
<name>A0A1I6K361_9FLAO</name>
<dbReference type="InterPro" id="IPR036291">
    <property type="entry name" value="NAD(P)-bd_dom_sf"/>
</dbReference>
<dbReference type="STRING" id="440514.SAMN04488010_3427"/>
<sequence>MRIAVFSTKSYDQEYFEKYNKEYNYSFSYYETALNPDTAKLSTDCDVVCVFVNDIVDENTIKILSKNGIKLIALRCAGYNNVDLDAAAKENIKVVRVPAYSPEAVAEHALALILTLNRKTHKAYNRVREGNFSLKNLIGFNLSNKTIGVIGTGKIGETFCKILNGFGCKIIAYDIAENENVTALGVEYMSLEKVFEQADVLSLHCPLNKHTKHLVNKASIETMKDGVMIINTSRGALIKTEDAIEGLKNKKIGYLGIDVYEQEENLFFEDLSEIIIEDDMILRLLSFPNVLITSHQAYFTKEAMDQITITTLENITAFDQNKALKNEVKQ</sequence>
<keyword evidence="2 4" id="KW-0560">Oxidoreductase</keyword>
<keyword evidence="3" id="KW-0520">NAD</keyword>
<protein>
    <submittedName>
        <fullName evidence="7">D-lactate dehydrogenase</fullName>
    </submittedName>
</protein>
<dbReference type="Pfam" id="PF00389">
    <property type="entry name" value="2-Hacid_dh"/>
    <property type="match status" value="1"/>
</dbReference>
<evidence type="ECO:0000256" key="4">
    <source>
        <dbReference type="RuleBase" id="RU003719"/>
    </source>
</evidence>
<evidence type="ECO:0000256" key="3">
    <source>
        <dbReference type="ARBA" id="ARBA00023027"/>
    </source>
</evidence>
<keyword evidence="8" id="KW-1185">Reference proteome</keyword>
<accession>A0A1I6K361</accession>
<dbReference type="RefSeq" id="WP_091904786.1">
    <property type="nucleotide sequence ID" value="NZ_CAXBNS010000004.1"/>
</dbReference>
<evidence type="ECO:0000313" key="8">
    <source>
        <dbReference type="Proteomes" id="UP000199462"/>
    </source>
</evidence>
<dbReference type="InterPro" id="IPR029752">
    <property type="entry name" value="D-isomer_DH_CS1"/>
</dbReference>
<dbReference type="GO" id="GO:0051287">
    <property type="term" value="F:NAD binding"/>
    <property type="evidence" value="ECO:0007669"/>
    <property type="project" value="InterPro"/>
</dbReference>
<evidence type="ECO:0000256" key="1">
    <source>
        <dbReference type="ARBA" id="ARBA00005854"/>
    </source>
</evidence>
<evidence type="ECO:0000256" key="2">
    <source>
        <dbReference type="ARBA" id="ARBA00023002"/>
    </source>
</evidence>
<dbReference type="SUPFAM" id="SSF51735">
    <property type="entry name" value="NAD(P)-binding Rossmann-fold domains"/>
    <property type="match status" value="1"/>
</dbReference>
<dbReference type="Gene3D" id="3.40.50.720">
    <property type="entry name" value="NAD(P)-binding Rossmann-like Domain"/>
    <property type="match status" value="2"/>
</dbReference>
<dbReference type="SUPFAM" id="SSF52283">
    <property type="entry name" value="Formate/glycerate dehydrogenase catalytic domain-like"/>
    <property type="match status" value="1"/>
</dbReference>
<dbReference type="AlphaFoldDB" id="A0A1I6K361"/>
<dbReference type="FunFam" id="3.40.50.720:FF:000052">
    <property type="entry name" value="D-lactate dehydrogenase"/>
    <property type="match status" value="1"/>
</dbReference>
<feature type="domain" description="D-isomer specific 2-hydroxyacid dehydrogenase catalytic" evidence="5">
    <location>
        <begin position="3"/>
        <end position="329"/>
    </location>
</feature>
<dbReference type="PROSITE" id="PS00065">
    <property type="entry name" value="D_2_HYDROXYACID_DH_1"/>
    <property type="match status" value="1"/>
</dbReference>
<dbReference type="InterPro" id="IPR006139">
    <property type="entry name" value="D-isomer_2_OHA_DH_cat_dom"/>
</dbReference>
<dbReference type="InterPro" id="IPR006140">
    <property type="entry name" value="D-isomer_DH_NAD-bd"/>
</dbReference>
<evidence type="ECO:0000259" key="5">
    <source>
        <dbReference type="Pfam" id="PF00389"/>
    </source>
</evidence>
<dbReference type="Proteomes" id="UP000199462">
    <property type="component" value="Unassembled WGS sequence"/>
</dbReference>
<dbReference type="EMBL" id="FOYX01000003">
    <property type="protein sequence ID" value="SFR85604.1"/>
    <property type="molecule type" value="Genomic_DNA"/>
</dbReference>
<dbReference type="Pfam" id="PF02826">
    <property type="entry name" value="2-Hacid_dh_C"/>
    <property type="match status" value="1"/>
</dbReference>
<proteinExistence type="inferred from homology"/>
<dbReference type="InterPro" id="IPR058205">
    <property type="entry name" value="D-LDH-like"/>
</dbReference>
<evidence type="ECO:0000259" key="6">
    <source>
        <dbReference type="Pfam" id="PF02826"/>
    </source>
</evidence>
<dbReference type="InterPro" id="IPR029753">
    <property type="entry name" value="D-isomer_DH_CS"/>
</dbReference>
<gene>
    <name evidence="7" type="ORF">SAMN04488010_3427</name>
</gene>
<organism evidence="7 8">
    <name type="scientific">Maribacter stanieri</name>
    <dbReference type="NCBI Taxonomy" id="440514"/>
    <lineage>
        <taxon>Bacteria</taxon>
        <taxon>Pseudomonadati</taxon>
        <taxon>Bacteroidota</taxon>
        <taxon>Flavobacteriia</taxon>
        <taxon>Flavobacteriales</taxon>
        <taxon>Flavobacteriaceae</taxon>
        <taxon>Maribacter</taxon>
    </lineage>
</organism>
<dbReference type="PANTHER" id="PTHR43026:SF1">
    <property type="entry name" value="2-HYDROXYACID DEHYDROGENASE HOMOLOG 1-RELATED"/>
    <property type="match status" value="1"/>
</dbReference>
<dbReference type="GO" id="GO:0016616">
    <property type="term" value="F:oxidoreductase activity, acting on the CH-OH group of donors, NAD or NADP as acceptor"/>
    <property type="evidence" value="ECO:0007669"/>
    <property type="project" value="InterPro"/>
</dbReference>
<dbReference type="PROSITE" id="PS00670">
    <property type="entry name" value="D_2_HYDROXYACID_DH_2"/>
    <property type="match status" value="1"/>
</dbReference>
<reference evidence="8" key="1">
    <citation type="submission" date="2016-10" db="EMBL/GenBank/DDBJ databases">
        <authorList>
            <person name="Varghese N."/>
            <person name="Submissions S."/>
        </authorList>
    </citation>
    <scope>NUCLEOTIDE SEQUENCE [LARGE SCALE GENOMIC DNA]</scope>
    <source>
        <strain evidence="8">DSM 19891</strain>
    </source>
</reference>
<evidence type="ECO:0000313" key="7">
    <source>
        <dbReference type="EMBL" id="SFR85604.1"/>
    </source>
</evidence>